<dbReference type="EMBL" id="LZMF01000042">
    <property type="protein sequence ID" value="OBK89304.1"/>
    <property type="molecule type" value="Genomic_DNA"/>
</dbReference>
<protein>
    <recommendedName>
        <fullName evidence="1">PknH-like extracellular domain-containing protein</fullName>
    </recommendedName>
</protein>
<gene>
    <name evidence="2" type="ORF">A5648_20320</name>
</gene>
<comment type="caution">
    <text evidence="2">The sequence shown here is derived from an EMBL/GenBank/DDBJ whole genome shotgun (WGS) entry which is preliminary data.</text>
</comment>
<dbReference type="Gene3D" id="3.40.1000.70">
    <property type="entry name" value="PknH-like extracellular domain"/>
    <property type="match status" value="1"/>
</dbReference>
<accession>A0A1A3U346</accession>
<dbReference type="Pfam" id="PF14032">
    <property type="entry name" value="PknH_C"/>
    <property type="match status" value="1"/>
</dbReference>
<feature type="domain" description="PknH-like extracellular" evidence="1">
    <location>
        <begin position="22"/>
        <end position="170"/>
    </location>
</feature>
<evidence type="ECO:0000313" key="3">
    <source>
        <dbReference type="Proteomes" id="UP000093759"/>
    </source>
</evidence>
<dbReference type="InterPro" id="IPR026954">
    <property type="entry name" value="PknH-like_Extracell"/>
</dbReference>
<dbReference type="InterPro" id="IPR038232">
    <property type="entry name" value="PknH-like_Extracell_sf"/>
</dbReference>
<dbReference type="Proteomes" id="UP000093759">
    <property type="component" value="Unassembled WGS sequence"/>
</dbReference>
<organism evidence="2 3">
    <name type="scientific">Mycolicibacter sinensis (strain JDM601)</name>
    <name type="common">Mycobacterium sinense</name>
    <dbReference type="NCBI Taxonomy" id="875328"/>
    <lineage>
        <taxon>Bacteria</taxon>
        <taxon>Bacillati</taxon>
        <taxon>Actinomycetota</taxon>
        <taxon>Actinomycetes</taxon>
        <taxon>Mycobacteriales</taxon>
        <taxon>Mycobacteriaceae</taxon>
        <taxon>Mycolicibacter</taxon>
    </lineage>
</organism>
<dbReference type="AlphaFoldDB" id="A0A1A3U346"/>
<evidence type="ECO:0000259" key="1">
    <source>
        <dbReference type="Pfam" id="PF14032"/>
    </source>
</evidence>
<sequence length="178" mass="19424">MEDPDIDLVTHGEYIDAEDLVDADCQGIPSVASRVYAGSGWTAIRWQRWNSPAGPDSPNLVNHVSLSVATYPQADAARVFYTNQSTAWRKCNIRIINSRLASAKASADQRWFIDNVTDSNGVLAAIMMDDANPDWFCQTRLTARNNVVVRVGVCAHTTSATPAETLLASITRKIDAIG</sequence>
<evidence type="ECO:0000313" key="2">
    <source>
        <dbReference type="EMBL" id="OBK89304.1"/>
    </source>
</evidence>
<proteinExistence type="predicted"/>
<reference evidence="3" key="1">
    <citation type="submission" date="2016-06" db="EMBL/GenBank/DDBJ databases">
        <authorList>
            <person name="Sutton G."/>
            <person name="Brinkac L."/>
            <person name="Sanka R."/>
            <person name="Adams M."/>
            <person name="Lau E."/>
            <person name="Garcia-Basteiro A."/>
            <person name="Lopez-Varela E."/>
            <person name="Palencia S."/>
        </authorList>
    </citation>
    <scope>NUCLEOTIDE SEQUENCE [LARGE SCALE GENOMIC DNA]</scope>
    <source>
        <strain evidence="3">1274684.2</strain>
    </source>
</reference>
<name>A0A1A3U346_MYCSD</name>